<dbReference type="FunFam" id="3.40.50.620:FF:000037">
    <property type="entry name" value="Glutamine--tRNA ligase cytoplasmic"/>
    <property type="match status" value="1"/>
</dbReference>
<comment type="subcellular location">
    <subcellularLocation>
        <location evidence="1">Cytoplasm</location>
    </subcellularLocation>
</comment>
<dbReference type="InterPro" id="IPR001412">
    <property type="entry name" value="aa-tRNA-synth_I_CS"/>
</dbReference>
<gene>
    <name evidence="16" type="ORF">NEDG_00780</name>
</gene>
<dbReference type="NCBIfam" id="TIGR00463">
    <property type="entry name" value="gltX_arch"/>
    <property type="match status" value="1"/>
</dbReference>
<sequence length="653" mass="74228">MVKVSCDYSKRHHIVAYFVSKCFPGVEIEQTGEKHKDGFCNYLNLPSFLDAVPVLGWKESMPFLAEWKVGMPYKEILALLPAIEEAVPSLSEREQMLLFFLLFSETIFVNLAKAKKLKDFPHISALYAATAANPKTEQVMQDYEKAKKLETKATDQASFDIGLPDNYKVVTRFPPEPSGYLHIGHAKAALLNQYFAETYHGQMIVRMDDTNPTNEKEEFEKTILEDLALLGITNYTLTRTSDHFGRLYQLAESLIQKGLAYCDNTPVEEMRYNREHGIATAHRDASVEDNQRIFKGLATTEEYDSYCLRAKISVDNANKAMRDPVIYRVNKTPHHYTGTTHRIYPTYDFACPVVDSIEGVTLALRTNEYRDRNPQYMWFISALDLTNRPMIWDFSRLNFKRTLLSKRKLRWFVDNGQVSGWDDPRMPTVRGILRKGLSKDALRAYIISQGPSRNTVLLSWDKLWSDNAHHIDGLSKRYHGIDAGDALTLKIEGGSTQQIKVQGKEEHRTLTPEVFVSKADAASLKAGEEITLMGVGSFKVLSLPENGPGTISQTATPPKNTKLKLTWAPSTGNVKARVFEYTDLITVDKPEDQELKDIVNHESKEEREVLCDERALQIKEGDFIQIEKRGFFFCDSLSPLTLNLVPGTKQNRQ</sequence>
<keyword evidence="8 13" id="KW-0648">Protein biosynthesis</keyword>
<dbReference type="GO" id="GO:0005739">
    <property type="term" value="C:mitochondrion"/>
    <property type="evidence" value="ECO:0007669"/>
    <property type="project" value="EnsemblFungi"/>
</dbReference>
<dbReference type="Gene3D" id="2.40.240.10">
    <property type="entry name" value="Ribosomal Protein L25, Chain P"/>
    <property type="match status" value="1"/>
</dbReference>
<dbReference type="GO" id="GO:0010494">
    <property type="term" value="C:cytoplasmic stress granule"/>
    <property type="evidence" value="ECO:0007669"/>
    <property type="project" value="EnsemblFungi"/>
</dbReference>
<dbReference type="InterPro" id="IPR004526">
    <property type="entry name" value="Glu-tRNA-synth_arc/euk"/>
</dbReference>
<dbReference type="Gene3D" id="1.10.1160.10">
    <property type="entry name" value="Glutamyl-trna Synthetase, Domain 2"/>
    <property type="match status" value="1"/>
</dbReference>
<dbReference type="InterPro" id="IPR011035">
    <property type="entry name" value="Ribosomal_bL25/Gln-tRNA_synth"/>
</dbReference>
<dbReference type="VEuPathDB" id="MicrosporidiaDB:NEDG_00780"/>
<dbReference type="PANTHER" id="PTHR43097:SF5">
    <property type="entry name" value="GLUTAMATE--TRNA LIGASE"/>
    <property type="match status" value="1"/>
</dbReference>
<evidence type="ECO:0000313" key="16">
    <source>
        <dbReference type="EMBL" id="OAG29647.1"/>
    </source>
</evidence>
<keyword evidence="6 13" id="KW-0547">Nucleotide-binding</keyword>
<evidence type="ECO:0000259" key="15">
    <source>
        <dbReference type="Pfam" id="PF20974"/>
    </source>
</evidence>
<dbReference type="Gene3D" id="3.40.50.620">
    <property type="entry name" value="HUPs"/>
    <property type="match status" value="1"/>
</dbReference>
<dbReference type="InterPro" id="IPR049437">
    <property type="entry name" value="tRNA-synt_1c_C2"/>
</dbReference>
<comment type="catalytic activity">
    <reaction evidence="11">
        <text>tRNA(Glu) + L-glutamate + ATP = L-glutamyl-tRNA(Glu) + AMP + diphosphate</text>
        <dbReference type="Rhea" id="RHEA:23540"/>
        <dbReference type="Rhea" id="RHEA-COMP:9663"/>
        <dbReference type="Rhea" id="RHEA-COMP:9680"/>
        <dbReference type="ChEBI" id="CHEBI:29985"/>
        <dbReference type="ChEBI" id="CHEBI:30616"/>
        <dbReference type="ChEBI" id="CHEBI:33019"/>
        <dbReference type="ChEBI" id="CHEBI:78442"/>
        <dbReference type="ChEBI" id="CHEBI:78520"/>
        <dbReference type="ChEBI" id="CHEBI:456215"/>
        <dbReference type="EC" id="6.1.1.17"/>
    </reaction>
</comment>
<dbReference type="PRINTS" id="PR00987">
    <property type="entry name" value="TRNASYNTHGLU"/>
</dbReference>
<evidence type="ECO:0000256" key="9">
    <source>
        <dbReference type="ARBA" id="ARBA00023146"/>
    </source>
</evidence>
<dbReference type="RefSeq" id="XP_067544295.1">
    <property type="nucleotide sequence ID" value="XM_067688198.1"/>
</dbReference>
<dbReference type="GO" id="GO:0004818">
    <property type="term" value="F:glutamate-tRNA ligase activity"/>
    <property type="evidence" value="ECO:0007669"/>
    <property type="project" value="UniProtKB-EC"/>
</dbReference>
<dbReference type="STRING" id="1805483.A0A177ECI2"/>
<dbReference type="OrthoDB" id="10250478at2759"/>
<dbReference type="GO" id="GO:0006424">
    <property type="term" value="P:glutamyl-tRNA aminoacylation"/>
    <property type="evidence" value="ECO:0007669"/>
    <property type="project" value="EnsemblFungi"/>
</dbReference>
<feature type="domain" description="tRNA synthetases class I (E and Q) anti-codon binding" evidence="15">
    <location>
        <begin position="564"/>
        <end position="635"/>
    </location>
</feature>
<dbReference type="Proteomes" id="UP000185944">
    <property type="component" value="Unassembled WGS sequence"/>
</dbReference>
<evidence type="ECO:0000256" key="8">
    <source>
        <dbReference type="ARBA" id="ARBA00022917"/>
    </source>
</evidence>
<evidence type="ECO:0000256" key="10">
    <source>
        <dbReference type="ARBA" id="ARBA00030865"/>
    </source>
</evidence>
<evidence type="ECO:0000256" key="6">
    <source>
        <dbReference type="ARBA" id="ARBA00022741"/>
    </source>
</evidence>
<dbReference type="FunFam" id="1.10.1160.10:FF:000001">
    <property type="entry name" value="Glutamine--tRNA ligase"/>
    <property type="match status" value="1"/>
</dbReference>
<dbReference type="InterPro" id="IPR020058">
    <property type="entry name" value="Glu/Gln-tRNA-synth_Ib_cat-dom"/>
</dbReference>
<name>A0A177ECI2_9MICR</name>
<dbReference type="Pfam" id="PF00749">
    <property type="entry name" value="tRNA-synt_1c"/>
    <property type="match status" value="1"/>
</dbReference>
<dbReference type="GO" id="GO:0017102">
    <property type="term" value="C:methionyl glutamyl tRNA synthetase complex"/>
    <property type="evidence" value="ECO:0007669"/>
    <property type="project" value="EnsemblFungi"/>
</dbReference>
<keyword evidence="17" id="KW-1185">Reference proteome</keyword>
<evidence type="ECO:0000256" key="4">
    <source>
        <dbReference type="ARBA" id="ARBA00022490"/>
    </source>
</evidence>
<dbReference type="PANTHER" id="PTHR43097">
    <property type="entry name" value="GLUTAMINE-TRNA LIGASE"/>
    <property type="match status" value="1"/>
</dbReference>
<evidence type="ECO:0000256" key="2">
    <source>
        <dbReference type="ARBA" id="ARBA00008927"/>
    </source>
</evidence>
<dbReference type="GO" id="GO:0005524">
    <property type="term" value="F:ATP binding"/>
    <property type="evidence" value="ECO:0007669"/>
    <property type="project" value="UniProtKB-KW"/>
</dbReference>
<dbReference type="Gene3D" id="3.90.800.10">
    <property type="entry name" value="Glutamyl-tRNA Synthetase, Domain 3"/>
    <property type="match status" value="1"/>
</dbReference>
<dbReference type="AlphaFoldDB" id="A0A177ECI2"/>
<dbReference type="GO" id="GO:0005829">
    <property type="term" value="C:cytosol"/>
    <property type="evidence" value="ECO:0007669"/>
    <property type="project" value="TreeGrafter"/>
</dbReference>
<dbReference type="GeneID" id="93647130"/>
<dbReference type="GO" id="GO:1990825">
    <property type="term" value="F:sequence-specific mRNA binding"/>
    <property type="evidence" value="ECO:0007669"/>
    <property type="project" value="EnsemblFungi"/>
</dbReference>
<keyword evidence="4" id="KW-0963">Cytoplasm</keyword>
<evidence type="ECO:0000256" key="13">
    <source>
        <dbReference type="RuleBase" id="RU363037"/>
    </source>
</evidence>
<evidence type="ECO:0000256" key="11">
    <source>
        <dbReference type="ARBA" id="ARBA00048351"/>
    </source>
</evidence>
<dbReference type="InterPro" id="IPR020056">
    <property type="entry name" value="Rbsml_bL25/Gln-tRNA_synth_N"/>
</dbReference>
<evidence type="ECO:0000256" key="5">
    <source>
        <dbReference type="ARBA" id="ARBA00022598"/>
    </source>
</evidence>
<dbReference type="SUPFAM" id="SSF52374">
    <property type="entry name" value="Nucleotidylyl transferase"/>
    <property type="match status" value="1"/>
</dbReference>
<keyword evidence="9 13" id="KW-0030">Aminoacyl-tRNA synthetase</keyword>
<dbReference type="SUPFAM" id="SSF50715">
    <property type="entry name" value="Ribosomal protein L25-like"/>
    <property type="match status" value="1"/>
</dbReference>
<dbReference type="InterPro" id="IPR050132">
    <property type="entry name" value="Gln/Glu-tRNA_Ligase"/>
</dbReference>
<dbReference type="InterPro" id="IPR014729">
    <property type="entry name" value="Rossmann-like_a/b/a_fold"/>
</dbReference>
<dbReference type="EMBL" id="LTDL01000040">
    <property type="protein sequence ID" value="OAG29647.1"/>
    <property type="molecule type" value="Genomic_DNA"/>
</dbReference>
<comment type="similarity">
    <text evidence="2">Belongs to the class-I aminoacyl-tRNA synthetase family. Glutamate--tRNA ligase type 2 subfamily.</text>
</comment>
<dbReference type="Pfam" id="PF20974">
    <property type="entry name" value="tRNA-synt_1c_C2"/>
    <property type="match status" value="1"/>
</dbReference>
<dbReference type="InterPro" id="IPR000924">
    <property type="entry name" value="Glu/Gln-tRNA-synth"/>
</dbReference>
<organism evidence="16 17">
    <name type="scientific">Nematocida displodere</name>
    <dbReference type="NCBI Taxonomy" id="1805483"/>
    <lineage>
        <taxon>Eukaryota</taxon>
        <taxon>Fungi</taxon>
        <taxon>Fungi incertae sedis</taxon>
        <taxon>Microsporidia</taxon>
        <taxon>Nematocida</taxon>
    </lineage>
</organism>
<evidence type="ECO:0000313" key="17">
    <source>
        <dbReference type="Proteomes" id="UP000185944"/>
    </source>
</evidence>
<proteinExistence type="inferred from homology"/>
<dbReference type="FunFam" id="3.90.800.10:FF:000001">
    <property type="entry name" value="Glutamine--tRNA ligase"/>
    <property type="match status" value="1"/>
</dbReference>
<evidence type="ECO:0000256" key="12">
    <source>
        <dbReference type="ARBA" id="ARBA00070830"/>
    </source>
</evidence>
<dbReference type="PROSITE" id="PS00178">
    <property type="entry name" value="AA_TRNA_LIGASE_I"/>
    <property type="match status" value="1"/>
</dbReference>
<keyword evidence="5 13" id="KW-0436">Ligase</keyword>
<dbReference type="InterPro" id="IPR020061">
    <property type="entry name" value="Glu_tRNA_lig_a-bdl"/>
</dbReference>
<evidence type="ECO:0000259" key="14">
    <source>
        <dbReference type="Pfam" id="PF00749"/>
    </source>
</evidence>
<dbReference type="EC" id="6.1.1.17" evidence="3"/>
<keyword evidence="7 13" id="KW-0067">ATP-binding</keyword>
<protein>
    <recommendedName>
        <fullName evidence="12">Probable glutamate--tRNA ligase, cytoplasmic</fullName>
        <ecNumber evidence="3">6.1.1.17</ecNumber>
    </recommendedName>
    <alternativeName>
        <fullName evidence="10">Glutamyl-tRNA synthetase</fullName>
    </alternativeName>
</protein>
<accession>A0A177ECI2</accession>
<reference evidence="16 17" key="1">
    <citation type="submission" date="2016-02" db="EMBL/GenBank/DDBJ databases">
        <title>Discovery of a natural microsporidian pathogen with a broad tissue tropism in Caenorhabditis elegans.</title>
        <authorList>
            <person name="Luallen R.J."/>
            <person name="Reinke A.W."/>
            <person name="Tong L."/>
            <person name="Botts M.R."/>
            <person name="Felix M.-A."/>
            <person name="Troemel E.R."/>
        </authorList>
    </citation>
    <scope>NUCLEOTIDE SEQUENCE [LARGE SCALE GENOMIC DNA]</scope>
    <source>
        <strain evidence="16 17">JUm2807</strain>
    </source>
</reference>
<evidence type="ECO:0000256" key="7">
    <source>
        <dbReference type="ARBA" id="ARBA00022840"/>
    </source>
</evidence>
<comment type="caution">
    <text evidence="16">The sequence shown here is derived from an EMBL/GenBank/DDBJ whole genome shotgun (WGS) entry which is preliminary data.</text>
</comment>
<feature type="domain" description="Glutamyl/glutaminyl-tRNA synthetase class Ib catalytic" evidence="14">
    <location>
        <begin position="168"/>
        <end position="471"/>
    </location>
</feature>
<evidence type="ECO:0000256" key="1">
    <source>
        <dbReference type="ARBA" id="ARBA00004496"/>
    </source>
</evidence>
<evidence type="ECO:0000256" key="3">
    <source>
        <dbReference type="ARBA" id="ARBA00012835"/>
    </source>
</evidence>